<dbReference type="PROSITE" id="PS50090">
    <property type="entry name" value="MYB_LIKE"/>
    <property type="match status" value="1"/>
</dbReference>
<proteinExistence type="predicted"/>
<reference evidence="4" key="2">
    <citation type="submission" date="2024-10" db="UniProtKB">
        <authorList>
            <consortium name="EnsemblProtists"/>
        </authorList>
    </citation>
    <scope>IDENTIFICATION</scope>
</reference>
<dbReference type="EnsemblProtists" id="EOD38127">
    <property type="protein sequence ID" value="EOD38127"/>
    <property type="gene ID" value="EMIHUDRAFT_433598"/>
</dbReference>
<dbReference type="GO" id="GO:0005634">
    <property type="term" value="C:nucleus"/>
    <property type="evidence" value="ECO:0007669"/>
    <property type="project" value="TreeGrafter"/>
</dbReference>
<dbReference type="GeneID" id="17283397"/>
<feature type="region of interest" description="Disordered" evidence="1">
    <location>
        <begin position="197"/>
        <end position="263"/>
    </location>
</feature>
<name>A0A0D3KQU2_EMIH1</name>
<feature type="compositionally biased region" description="Low complexity" evidence="1">
    <location>
        <begin position="237"/>
        <end position="248"/>
    </location>
</feature>
<reference evidence="5" key="1">
    <citation type="journal article" date="2013" name="Nature">
        <title>Pan genome of the phytoplankton Emiliania underpins its global distribution.</title>
        <authorList>
            <person name="Read B.A."/>
            <person name="Kegel J."/>
            <person name="Klute M.J."/>
            <person name="Kuo A."/>
            <person name="Lefebvre S.C."/>
            <person name="Maumus F."/>
            <person name="Mayer C."/>
            <person name="Miller J."/>
            <person name="Monier A."/>
            <person name="Salamov A."/>
            <person name="Young J."/>
            <person name="Aguilar M."/>
            <person name="Claverie J.M."/>
            <person name="Frickenhaus S."/>
            <person name="Gonzalez K."/>
            <person name="Herman E.K."/>
            <person name="Lin Y.C."/>
            <person name="Napier J."/>
            <person name="Ogata H."/>
            <person name="Sarno A.F."/>
            <person name="Shmutz J."/>
            <person name="Schroeder D."/>
            <person name="de Vargas C."/>
            <person name="Verret F."/>
            <person name="von Dassow P."/>
            <person name="Valentin K."/>
            <person name="Van de Peer Y."/>
            <person name="Wheeler G."/>
            <person name="Dacks J.B."/>
            <person name="Delwiche C.F."/>
            <person name="Dyhrman S.T."/>
            <person name="Glockner G."/>
            <person name="John U."/>
            <person name="Richards T."/>
            <person name="Worden A.Z."/>
            <person name="Zhang X."/>
            <person name="Grigoriev I.V."/>
            <person name="Allen A.E."/>
            <person name="Bidle K."/>
            <person name="Borodovsky M."/>
            <person name="Bowler C."/>
            <person name="Brownlee C."/>
            <person name="Cock J.M."/>
            <person name="Elias M."/>
            <person name="Gladyshev V.N."/>
            <person name="Groth M."/>
            <person name="Guda C."/>
            <person name="Hadaegh A."/>
            <person name="Iglesias-Rodriguez M.D."/>
            <person name="Jenkins J."/>
            <person name="Jones B.M."/>
            <person name="Lawson T."/>
            <person name="Leese F."/>
            <person name="Lindquist E."/>
            <person name="Lobanov A."/>
            <person name="Lomsadze A."/>
            <person name="Malik S.B."/>
            <person name="Marsh M.E."/>
            <person name="Mackinder L."/>
            <person name="Mock T."/>
            <person name="Mueller-Roeber B."/>
            <person name="Pagarete A."/>
            <person name="Parker M."/>
            <person name="Probert I."/>
            <person name="Quesneville H."/>
            <person name="Raines C."/>
            <person name="Rensing S.A."/>
            <person name="Riano-Pachon D.M."/>
            <person name="Richier S."/>
            <person name="Rokitta S."/>
            <person name="Shiraiwa Y."/>
            <person name="Soanes D.M."/>
            <person name="van der Giezen M."/>
            <person name="Wahlund T.M."/>
            <person name="Williams B."/>
            <person name="Wilson W."/>
            <person name="Wolfe G."/>
            <person name="Wurch L.L."/>
        </authorList>
    </citation>
    <scope>NUCLEOTIDE SEQUENCE</scope>
</reference>
<dbReference type="GO" id="GO:0000978">
    <property type="term" value="F:RNA polymerase II cis-regulatory region sequence-specific DNA binding"/>
    <property type="evidence" value="ECO:0007669"/>
    <property type="project" value="TreeGrafter"/>
</dbReference>
<evidence type="ECO:0000259" key="3">
    <source>
        <dbReference type="PROSITE" id="PS51294"/>
    </source>
</evidence>
<feature type="compositionally biased region" description="Pro residues" evidence="1">
    <location>
        <begin position="218"/>
        <end position="228"/>
    </location>
</feature>
<sequence>MQIHPSTSSLRPRSNSMEIFAEAVRLPRSGKQFASAGDVQDLLSFLVDDDAGEELLRPALMETRPSSSGSDSGVEPATKPTGKKAPSKREKKEIDSWTSDEDALILRLVEQHGKRWSKIAATLPGRTDNGVRNRWNRISRAAVQRDAGGEQSGYRCRRCGQPKRGHTCSALGAKPLKAAAHAVMALERLEKGAEAIPPQPQLDRRTGISGMLGTASLSPPPMPPPPFGPAAEEVSLADAAPFPAAGSATPPPPPPVVPPAHGPGDAFLSELHFSLQPAANAAASRAAPFPAPAVDLFQQAPLGGFGGVPVGLLLSQLPPRPPASAAPLWRPATPEVLA</sequence>
<dbReference type="InterPro" id="IPR017930">
    <property type="entry name" value="Myb_dom"/>
</dbReference>
<dbReference type="Gene3D" id="1.10.10.60">
    <property type="entry name" value="Homeodomain-like"/>
    <property type="match status" value="1"/>
</dbReference>
<dbReference type="GO" id="GO:0000981">
    <property type="term" value="F:DNA-binding transcription factor activity, RNA polymerase II-specific"/>
    <property type="evidence" value="ECO:0007669"/>
    <property type="project" value="TreeGrafter"/>
</dbReference>
<keyword evidence="5" id="KW-1185">Reference proteome</keyword>
<dbReference type="PANTHER" id="PTHR45614">
    <property type="entry name" value="MYB PROTEIN-RELATED"/>
    <property type="match status" value="1"/>
</dbReference>
<organism evidence="4 5">
    <name type="scientific">Emiliania huxleyi (strain CCMP1516)</name>
    <dbReference type="NCBI Taxonomy" id="280463"/>
    <lineage>
        <taxon>Eukaryota</taxon>
        <taxon>Haptista</taxon>
        <taxon>Haptophyta</taxon>
        <taxon>Prymnesiophyceae</taxon>
        <taxon>Isochrysidales</taxon>
        <taxon>Noelaerhabdaceae</taxon>
        <taxon>Emiliania</taxon>
    </lineage>
</organism>
<feature type="domain" description="HTH myb-type" evidence="3">
    <location>
        <begin position="89"/>
        <end position="143"/>
    </location>
</feature>
<evidence type="ECO:0000313" key="5">
    <source>
        <dbReference type="Proteomes" id="UP000013827"/>
    </source>
</evidence>
<dbReference type="Pfam" id="PF00249">
    <property type="entry name" value="Myb_DNA-binding"/>
    <property type="match status" value="1"/>
</dbReference>
<dbReference type="SMART" id="SM00717">
    <property type="entry name" value="SANT"/>
    <property type="match status" value="1"/>
</dbReference>
<dbReference type="InterPro" id="IPR050560">
    <property type="entry name" value="MYB_TF"/>
</dbReference>
<protein>
    <submittedName>
        <fullName evidence="4">Uncharacterized protein</fullName>
    </submittedName>
</protein>
<feature type="compositionally biased region" description="Pro residues" evidence="1">
    <location>
        <begin position="249"/>
        <end position="261"/>
    </location>
</feature>
<feature type="domain" description="Myb-like" evidence="2">
    <location>
        <begin position="89"/>
        <end position="139"/>
    </location>
</feature>
<dbReference type="HOGENOM" id="CLU_822410_0_0_1"/>
<dbReference type="AlphaFoldDB" id="A0A0D3KQU2"/>
<dbReference type="Proteomes" id="UP000013827">
    <property type="component" value="Unassembled WGS sequence"/>
</dbReference>
<dbReference type="CDD" id="cd00167">
    <property type="entry name" value="SANT"/>
    <property type="match status" value="1"/>
</dbReference>
<evidence type="ECO:0000256" key="1">
    <source>
        <dbReference type="SAM" id="MobiDB-lite"/>
    </source>
</evidence>
<dbReference type="SUPFAM" id="SSF46689">
    <property type="entry name" value="Homeodomain-like"/>
    <property type="match status" value="1"/>
</dbReference>
<dbReference type="InterPro" id="IPR009057">
    <property type="entry name" value="Homeodomain-like_sf"/>
</dbReference>
<dbReference type="RefSeq" id="XP_005790556.1">
    <property type="nucleotide sequence ID" value="XM_005790499.1"/>
</dbReference>
<dbReference type="PROSITE" id="PS51294">
    <property type="entry name" value="HTH_MYB"/>
    <property type="match status" value="1"/>
</dbReference>
<feature type="region of interest" description="Disordered" evidence="1">
    <location>
        <begin position="60"/>
        <end position="96"/>
    </location>
</feature>
<dbReference type="PaxDb" id="2903-EOD38127"/>
<accession>A0A0D3KQU2</accession>
<dbReference type="KEGG" id="ehx:EMIHUDRAFT_433598"/>
<evidence type="ECO:0000259" key="2">
    <source>
        <dbReference type="PROSITE" id="PS50090"/>
    </source>
</evidence>
<evidence type="ECO:0000313" key="4">
    <source>
        <dbReference type="EnsemblProtists" id="EOD38127"/>
    </source>
</evidence>
<dbReference type="InterPro" id="IPR001005">
    <property type="entry name" value="SANT/Myb"/>
</dbReference>